<name>A0A074WUP5_9PEZI</name>
<dbReference type="PROSITE" id="PS00018">
    <property type="entry name" value="EF_HAND_1"/>
    <property type="match status" value="1"/>
</dbReference>
<comment type="similarity">
    <text evidence="1">Belongs to the TCP11 family.</text>
</comment>
<dbReference type="GO" id="GO:0010737">
    <property type="term" value="P:protein kinase A signaling"/>
    <property type="evidence" value="ECO:0007669"/>
    <property type="project" value="TreeGrafter"/>
</dbReference>
<gene>
    <name evidence="3" type="ORF">M436DRAFT_46218</name>
</gene>
<dbReference type="InterPro" id="IPR008862">
    <property type="entry name" value="Tcp11"/>
</dbReference>
<dbReference type="GeneID" id="25410474"/>
<evidence type="ECO:0000313" key="3">
    <source>
        <dbReference type="EMBL" id="KEQ73457.1"/>
    </source>
</evidence>
<keyword evidence="4" id="KW-1185">Reference proteome</keyword>
<dbReference type="Pfam" id="PF05794">
    <property type="entry name" value="Tcp11"/>
    <property type="match status" value="1"/>
</dbReference>
<dbReference type="HOGENOM" id="CLU_016970_2_1_1"/>
<dbReference type="PANTHER" id="PTHR12832">
    <property type="entry name" value="TESTIS-SPECIFIC PROTEIN PBS13 T-COMPLEX 11"/>
    <property type="match status" value="1"/>
</dbReference>
<organism evidence="3 4">
    <name type="scientific">Aureobasidium namibiae CBS 147.97</name>
    <dbReference type="NCBI Taxonomy" id="1043004"/>
    <lineage>
        <taxon>Eukaryota</taxon>
        <taxon>Fungi</taxon>
        <taxon>Dikarya</taxon>
        <taxon>Ascomycota</taxon>
        <taxon>Pezizomycotina</taxon>
        <taxon>Dothideomycetes</taxon>
        <taxon>Dothideomycetidae</taxon>
        <taxon>Dothideales</taxon>
        <taxon>Saccotheciaceae</taxon>
        <taxon>Aureobasidium</taxon>
    </lineage>
</organism>
<feature type="region of interest" description="Disordered" evidence="2">
    <location>
        <begin position="600"/>
        <end position="647"/>
    </location>
</feature>
<protein>
    <recommendedName>
        <fullName evidence="5">Tcp11-domain-containing protein</fullName>
    </recommendedName>
</protein>
<dbReference type="Proteomes" id="UP000027730">
    <property type="component" value="Unassembled WGS sequence"/>
</dbReference>
<dbReference type="EMBL" id="KL584709">
    <property type="protein sequence ID" value="KEQ73457.1"/>
    <property type="molecule type" value="Genomic_DNA"/>
</dbReference>
<evidence type="ECO:0000313" key="4">
    <source>
        <dbReference type="Proteomes" id="UP000027730"/>
    </source>
</evidence>
<proteinExistence type="inferred from homology"/>
<dbReference type="PANTHER" id="PTHR12832:SF11">
    <property type="entry name" value="LD23868P"/>
    <property type="match status" value="1"/>
</dbReference>
<dbReference type="AlphaFoldDB" id="A0A074WUP5"/>
<evidence type="ECO:0000256" key="2">
    <source>
        <dbReference type="SAM" id="MobiDB-lite"/>
    </source>
</evidence>
<dbReference type="OrthoDB" id="276323at2759"/>
<dbReference type="RefSeq" id="XP_013427458.1">
    <property type="nucleotide sequence ID" value="XM_013572004.1"/>
</dbReference>
<evidence type="ECO:0008006" key="5">
    <source>
        <dbReference type="Google" id="ProtNLM"/>
    </source>
</evidence>
<dbReference type="InterPro" id="IPR018247">
    <property type="entry name" value="EF_Hand_1_Ca_BS"/>
</dbReference>
<reference evidence="3 4" key="1">
    <citation type="journal article" date="2014" name="BMC Genomics">
        <title>Genome sequencing of four Aureobasidium pullulans varieties: biotechnological potential, stress tolerance, and description of new species.</title>
        <authorList>
            <person name="Gostin Ar C."/>
            <person name="Ohm R.A."/>
            <person name="Kogej T."/>
            <person name="Sonjak S."/>
            <person name="Turk M."/>
            <person name="Zajc J."/>
            <person name="Zalar P."/>
            <person name="Grube M."/>
            <person name="Sun H."/>
            <person name="Han J."/>
            <person name="Sharma A."/>
            <person name="Chiniquy J."/>
            <person name="Ngan C.Y."/>
            <person name="Lipzen A."/>
            <person name="Barry K."/>
            <person name="Grigoriev I.V."/>
            <person name="Gunde-Cimerman N."/>
        </authorList>
    </citation>
    <scope>NUCLEOTIDE SEQUENCE [LARGE SCALE GENOMIC DNA]</scope>
    <source>
        <strain evidence="3 4">CBS 147.97</strain>
    </source>
</reference>
<evidence type="ECO:0000256" key="1">
    <source>
        <dbReference type="ARBA" id="ARBA00010954"/>
    </source>
</evidence>
<feature type="region of interest" description="Disordered" evidence="2">
    <location>
        <begin position="1"/>
        <end position="50"/>
    </location>
</feature>
<accession>A0A074WUP5</accession>
<sequence length="647" mass="72126">MEGNGGRSGRRNDSISSVMSLGTDNNNNNNNTSPSWSAAPADQRSSRAEQVLDHEASVHMLSSHYAPEDHSYMEGSNSDTDQSDMMSPLEIRHAIFEMLDELPQCASTDLVTPYQKAATLPPVTQDSLCELDVGRIINNPKLRHDVNFDRELHFRPNLDGPRGKTKLKSADEYWKAVLAELEVYRAVGFRLMTSRSDEELEYWTCMIKANQIRLPGIFTTIYEILKTLVPERDQAIVAERLDVEMIMQQICKGVFNLLDLAQWLATILKAHCAPMRDDWIDQMLEGTTQGVEEGNQKAVVVGLRQTLAILEAMKLDVANHQIRHLRSLLIDDTVNFQQKYHAHKIAAGRFKVKGARDWFKAEEALLSGCNLAPTPLETFSSAVLRSLLSQSPIPHFPDTFHLDYERLRQLRSDIHNMIQLDMCNKAFDVLIKDKVSEQTRAAGKKTLQFRITGIIGDSGLYLENLENLSAEIVRLVLELEGSDRTFDSDMNSIVEHYLRTELPLASSAFGIQLQSILDTELPRLCNAVKSSARLPLLALHDVMLPPIQPAGKGAAAKPIAEPLLDEILKRVTHLAVIHWHVWSPIIYNLQVAVGSTDLGSPDNNTDTAHVNTNTASPSSVASTPDMQSQTGGFTQLNPSITNSHSQE</sequence>
<dbReference type="STRING" id="1043004.A0A074WUP5"/>